<dbReference type="PROSITE" id="PS51127">
    <property type="entry name" value="BIG1"/>
    <property type="match status" value="2"/>
</dbReference>
<organism evidence="4 5">
    <name type="scientific">Shewanella mangrovi</name>
    <dbReference type="NCBI Taxonomy" id="1515746"/>
    <lineage>
        <taxon>Bacteria</taxon>
        <taxon>Pseudomonadati</taxon>
        <taxon>Pseudomonadota</taxon>
        <taxon>Gammaproteobacteria</taxon>
        <taxon>Alteromonadales</taxon>
        <taxon>Shewanellaceae</taxon>
        <taxon>Shewanella</taxon>
    </lineage>
</organism>
<dbReference type="InterPro" id="IPR003344">
    <property type="entry name" value="Big_1_dom"/>
</dbReference>
<evidence type="ECO:0000256" key="2">
    <source>
        <dbReference type="SAM" id="SignalP"/>
    </source>
</evidence>
<reference evidence="4 5" key="1">
    <citation type="submission" date="2014-06" db="EMBL/GenBank/DDBJ databases">
        <title>Shewanella sp. YQH10.</title>
        <authorList>
            <person name="Liu Y."/>
            <person name="Zeng R."/>
        </authorList>
    </citation>
    <scope>NUCLEOTIDE SEQUENCE [LARGE SCALE GENOMIC DNA]</scope>
    <source>
        <strain evidence="4 5">YQH10</strain>
    </source>
</reference>
<dbReference type="Pfam" id="PF02369">
    <property type="entry name" value="Big_1"/>
    <property type="match status" value="1"/>
</dbReference>
<proteinExistence type="inferred from homology"/>
<dbReference type="eggNOG" id="COG2831">
    <property type="taxonomic scope" value="Bacteria"/>
</dbReference>
<sequence>MRSAIKFLGAFMCLMLSACGGGGNLDQNTDNGTTNPTGTTTVTLTISNSSIAADSPATLTAVVSNSLSGPIAGELVTFELNNSELGTFVPAIGTALTNADGIATVTLATSNIAGAGQVTASISSGESDSVGFTMAGDGGASGGSAQITLNLTDASGNATDTISATTPGVLTARVTGVSRTVIVTFTSTIGDLPIATAITDSSGVASVNIYAGSIPGAGTATATLATGESADRVFVVGATNVDMGSGSPFVSGQAAVSATTLSAGGTATISVELRDDEGNLFTDPVDVAFSSTCTNQGTAQLSTPVTTVNGVASSTYLAQGCVGTDNITVTADVGGRSLTASGSLEVLSADVGSIVFVDATPTQIGIQGTGLDESSTLRFRVLDTNGNVVPNQGVSFSLNSTSGGLTLDPASATTNSSGIVQTVVNSGTVSTTVRVTAIIDGSNPVISTQSNDLVISTGIPDQDSFSLSAEILNAEGWNIDGTQVMVTARLADAFNNPVPDGTAVYFTTEGGSIAPSCVTTDGACSVAWRSQNPRPEGQTLVDPATGAMRNPRAELVDGGNFYGQQFGGRATITATAQGEESFPDLNGNGRFDPSEMAAFAGNDVSGNPYDLDEAFGDYNEDGIFNPQQAGGQTGGSLEELIDFNTNGVFDEHDGVYNGVLCATPAHAGCADGISHPKSVDVRGSLVIVMASSEAYATASSDIRIIDRDGDNLGGSIDIDGTGTATVQFTISDVHNQQMPAGSVVNFSTTAGSVDSTASYTWPSSNHNGGRQFSVTLGGADQPDSGTFIVTVTSPGGLVSDVVSIPVNIY</sequence>
<keyword evidence="2" id="KW-0732">Signal</keyword>
<comment type="similarity">
    <text evidence="1">Belongs to the intimin/invasin family.</text>
</comment>
<dbReference type="Gene3D" id="2.60.40.10">
    <property type="entry name" value="Immunoglobulins"/>
    <property type="match status" value="5"/>
</dbReference>
<comment type="caution">
    <text evidence="4">The sequence shown here is derived from an EMBL/GenBank/DDBJ whole genome shotgun (WGS) entry which is preliminary data.</text>
</comment>
<evidence type="ECO:0000256" key="1">
    <source>
        <dbReference type="ARBA" id="ARBA00010116"/>
    </source>
</evidence>
<feature type="domain" description="Big-1" evidence="3">
    <location>
        <begin position="356"/>
        <end position="454"/>
    </location>
</feature>
<keyword evidence="5" id="KW-1185">Reference proteome</keyword>
<evidence type="ECO:0000259" key="3">
    <source>
        <dbReference type="PROSITE" id="PS51127"/>
    </source>
</evidence>
<feature type="domain" description="Big-1" evidence="3">
    <location>
        <begin position="41"/>
        <end position="133"/>
    </location>
</feature>
<dbReference type="InterPro" id="IPR013783">
    <property type="entry name" value="Ig-like_fold"/>
</dbReference>
<accession>A0A094JGF3</accession>
<evidence type="ECO:0000313" key="4">
    <source>
        <dbReference type="EMBL" id="KFZ37109.1"/>
    </source>
</evidence>
<dbReference type="STRING" id="1515746.HR45_11890"/>
<dbReference type="OrthoDB" id="5522233at2"/>
<dbReference type="PROSITE" id="PS51257">
    <property type="entry name" value="PROKAR_LIPOPROTEIN"/>
    <property type="match status" value="1"/>
</dbReference>
<name>A0A094JGF3_9GAMM</name>
<dbReference type="InterPro" id="IPR008964">
    <property type="entry name" value="Invasin/intimin_cell_adhesion"/>
</dbReference>
<protein>
    <recommendedName>
        <fullName evidence="3">Big-1 domain-containing protein</fullName>
    </recommendedName>
</protein>
<dbReference type="RefSeq" id="WP_037443117.1">
    <property type="nucleotide sequence ID" value="NZ_JPEO01000008.1"/>
</dbReference>
<feature type="chain" id="PRO_5001900185" description="Big-1 domain-containing protein" evidence="2">
    <location>
        <begin position="19"/>
        <end position="809"/>
    </location>
</feature>
<dbReference type="SUPFAM" id="SSF49373">
    <property type="entry name" value="Invasin/intimin cell-adhesion fragments"/>
    <property type="match status" value="3"/>
</dbReference>
<feature type="signal peptide" evidence="2">
    <location>
        <begin position="1"/>
        <end position="18"/>
    </location>
</feature>
<dbReference type="SMART" id="SM00634">
    <property type="entry name" value="BID_1"/>
    <property type="match status" value="2"/>
</dbReference>
<gene>
    <name evidence="4" type="ORF">HR45_11890</name>
</gene>
<evidence type="ECO:0000313" key="5">
    <source>
        <dbReference type="Proteomes" id="UP000029264"/>
    </source>
</evidence>
<dbReference type="EMBL" id="JPEO01000008">
    <property type="protein sequence ID" value="KFZ37109.1"/>
    <property type="molecule type" value="Genomic_DNA"/>
</dbReference>
<dbReference type="Proteomes" id="UP000029264">
    <property type="component" value="Unassembled WGS sequence"/>
</dbReference>
<dbReference type="AlphaFoldDB" id="A0A094JGF3"/>